<dbReference type="EMBL" id="CM010634">
    <property type="protein sequence ID" value="RID55393.1"/>
    <property type="molecule type" value="Genomic_DNA"/>
</dbReference>
<dbReference type="PANTHER" id="PTHR47584:SF17">
    <property type="entry name" value="MYB_SANT-LIKE DNA-BINDING DOMAIN PROTEIN"/>
    <property type="match status" value="1"/>
</dbReference>
<name>A0A397YZA4_BRACM</name>
<gene>
    <name evidence="2" type="ORF">BRARA_G02659</name>
</gene>
<accession>A0A397YZA4</accession>
<dbReference type="InterPro" id="IPR045026">
    <property type="entry name" value="LIMYB"/>
</dbReference>
<dbReference type="AlphaFoldDB" id="A0A397YZA4"/>
<protein>
    <recommendedName>
        <fullName evidence="4">Myb/SANT-like domain-containing protein</fullName>
    </recommendedName>
</protein>
<evidence type="ECO:0008006" key="4">
    <source>
        <dbReference type="Google" id="ProtNLM"/>
    </source>
</evidence>
<reference evidence="2 3" key="1">
    <citation type="submission" date="2018-06" db="EMBL/GenBank/DDBJ databases">
        <title>WGS assembly of Brassica rapa FPsc.</title>
        <authorList>
            <person name="Bowman J."/>
            <person name="Kohchi T."/>
            <person name="Yamato K."/>
            <person name="Jenkins J."/>
            <person name="Shu S."/>
            <person name="Ishizaki K."/>
            <person name="Yamaoka S."/>
            <person name="Nishihama R."/>
            <person name="Nakamura Y."/>
            <person name="Berger F."/>
            <person name="Adam C."/>
            <person name="Aki S."/>
            <person name="Althoff F."/>
            <person name="Araki T."/>
            <person name="Arteaga-Vazquez M."/>
            <person name="Balasubrmanian S."/>
            <person name="Bauer D."/>
            <person name="Boehm C."/>
            <person name="Briginshaw L."/>
            <person name="Caballero-Perez J."/>
            <person name="Catarino B."/>
            <person name="Chen F."/>
            <person name="Chiyoda S."/>
            <person name="Chovatia M."/>
            <person name="Davies K."/>
            <person name="Delmans M."/>
            <person name="Demura T."/>
            <person name="Dierschke T."/>
            <person name="Dolan L."/>
            <person name="Dorantes-Acosta A."/>
            <person name="Eklund D."/>
            <person name="Florent S."/>
            <person name="Flores-Sandoval E."/>
            <person name="Fujiyama A."/>
            <person name="Fukuzawa H."/>
            <person name="Galik B."/>
            <person name="Grimanelli D."/>
            <person name="Grimwood J."/>
            <person name="Grossniklaus U."/>
            <person name="Hamada T."/>
            <person name="Haseloff J."/>
            <person name="Hetherington A."/>
            <person name="Higo A."/>
            <person name="Hirakawa Y."/>
            <person name="Hundley H."/>
            <person name="Ikeda Y."/>
            <person name="Inoue K."/>
            <person name="Inoue S."/>
            <person name="Ishida S."/>
            <person name="Jia Q."/>
            <person name="Kakita M."/>
            <person name="Kanazawa T."/>
            <person name="Kawai Y."/>
            <person name="Kawashima T."/>
            <person name="Kennedy M."/>
            <person name="Kinose K."/>
            <person name="Kinoshita T."/>
            <person name="Kohara Y."/>
            <person name="Koide E."/>
            <person name="Komatsu K."/>
            <person name="Kopischke S."/>
            <person name="Kubo M."/>
            <person name="Kyozuka J."/>
            <person name="Lagercrantz U."/>
            <person name="Lin S."/>
            <person name="Lindquist E."/>
            <person name="Lipzen A."/>
            <person name="Lu C."/>
            <person name="Luna E."/>
            <person name="Martienssen R."/>
            <person name="Minamino N."/>
            <person name="Mizutani M."/>
            <person name="Mizutani M."/>
            <person name="Mochizuki N."/>
            <person name="Monte I."/>
            <person name="Mosher R."/>
            <person name="Nagasaki H."/>
            <person name="Nakagami H."/>
            <person name="Naramoto S."/>
            <person name="Nishitani K."/>
            <person name="Ohtani M."/>
            <person name="Okamoto T."/>
            <person name="Okumura M."/>
            <person name="Phillips J."/>
            <person name="Pollak B."/>
            <person name="Reinders A."/>
            <person name="Roevekamp M."/>
            <person name="Sano R."/>
            <person name="Sawa S."/>
            <person name="Schmid M."/>
            <person name="Shirakawa M."/>
            <person name="Solano R."/>
            <person name="Spunde A."/>
            <person name="Suetsugu N."/>
            <person name="Sugano S."/>
            <person name="Sugiyama A."/>
            <person name="Sun R."/>
            <person name="Suzuki Y."/>
            <person name="Takenaka M."/>
            <person name="Takezawa D."/>
            <person name="Tomogane H."/>
            <person name="Tsuzuki M."/>
            <person name="Ueda T."/>
            <person name="Umeda M."/>
            <person name="Ward J."/>
            <person name="Watanabe Y."/>
            <person name="Yazaki K."/>
            <person name="Yokoyama R."/>
            <person name="Yoshitake Y."/>
            <person name="Yotsui I."/>
            <person name="Zachgo S."/>
            <person name="Schmutz J."/>
        </authorList>
    </citation>
    <scope>NUCLEOTIDE SEQUENCE [LARGE SCALE GENOMIC DNA]</scope>
    <source>
        <strain evidence="3">cv. B-3</strain>
    </source>
</reference>
<feature type="compositionally biased region" description="Low complexity" evidence="1">
    <location>
        <begin position="1"/>
        <end position="32"/>
    </location>
</feature>
<evidence type="ECO:0000256" key="1">
    <source>
        <dbReference type="SAM" id="MobiDB-lite"/>
    </source>
</evidence>
<proteinExistence type="predicted"/>
<evidence type="ECO:0000313" key="3">
    <source>
        <dbReference type="Proteomes" id="UP000264353"/>
    </source>
</evidence>
<sequence>MSSSRNTSGSQRRGRQSSGEARTTTDGGTTREGQLKADDYRSRMPDVAARKRIEKKYFELIGEKISWDPEITSKIGYLRKLWNIHSQLVKRTGVAVDPSSGQIDMVETWWSDRIAEYGGTKGRLVHVLQKKPLPFKDLLDQIFGEHDVDQDERYSPHMLGLQLQQFHVVLLSA</sequence>
<dbReference type="Proteomes" id="UP000264353">
    <property type="component" value="Chromosome A7"/>
</dbReference>
<organism evidence="2 3">
    <name type="scientific">Brassica campestris</name>
    <name type="common">Field mustard</name>
    <dbReference type="NCBI Taxonomy" id="3711"/>
    <lineage>
        <taxon>Eukaryota</taxon>
        <taxon>Viridiplantae</taxon>
        <taxon>Streptophyta</taxon>
        <taxon>Embryophyta</taxon>
        <taxon>Tracheophyta</taxon>
        <taxon>Spermatophyta</taxon>
        <taxon>Magnoliopsida</taxon>
        <taxon>eudicotyledons</taxon>
        <taxon>Gunneridae</taxon>
        <taxon>Pentapetalae</taxon>
        <taxon>rosids</taxon>
        <taxon>malvids</taxon>
        <taxon>Brassicales</taxon>
        <taxon>Brassicaceae</taxon>
        <taxon>Brassiceae</taxon>
        <taxon>Brassica</taxon>
    </lineage>
</organism>
<evidence type="ECO:0000313" key="2">
    <source>
        <dbReference type="EMBL" id="RID55393.1"/>
    </source>
</evidence>
<dbReference type="PANTHER" id="PTHR47584">
    <property type="match status" value="1"/>
</dbReference>
<feature type="region of interest" description="Disordered" evidence="1">
    <location>
        <begin position="1"/>
        <end position="41"/>
    </location>
</feature>